<reference evidence="2 3" key="1">
    <citation type="submission" date="2020-08" db="EMBL/GenBank/DDBJ databases">
        <title>Genomic Encyclopedia of Type Strains, Phase IV (KMG-IV): sequencing the most valuable type-strain genomes for metagenomic binning, comparative biology and taxonomic classification.</title>
        <authorList>
            <person name="Goeker M."/>
        </authorList>
    </citation>
    <scope>NUCLEOTIDE SEQUENCE [LARGE SCALE GENOMIC DNA]</scope>
    <source>
        <strain evidence="2 3">DSM 106739</strain>
    </source>
</reference>
<dbReference type="PROSITE" id="PS51832">
    <property type="entry name" value="HD_GYP"/>
    <property type="match status" value="1"/>
</dbReference>
<dbReference type="AlphaFoldDB" id="A0A840BNQ4"/>
<evidence type="ECO:0000259" key="1">
    <source>
        <dbReference type="PROSITE" id="PS51832"/>
    </source>
</evidence>
<protein>
    <submittedName>
        <fullName evidence="2">HD-GYP domain-containing protein (C-di-GMP phosphodiesterase class II)</fullName>
    </submittedName>
</protein>
<dbReference type="SUPFAM" id="SSF109604">
    <property type="entry name" value="HD-domain/PDEase-like"/>
    <property type="match status" value="1"/>
</dbReference>
<dbReference type="Pfam" id="PF13487">
    <property type="entry name" value="HD_5"/>
    <property type="match status" value="1"/>
</dbReference>
<organism evidence="2 3">
    <name type="scientific">Niveibacterium umoris</name>
    <dbReference type="NCBI Taxonomy" id="1193620"/>
    <lineage>
        <taxon>Bacteria</taxon>
        <taxon>Pseudomonadati</taxon>
        <taxon>Pseudomonadota</taxon>
        <taxon>Betaproteobacteria</taxon>
        <taxon>Rhodocyclales</taxon>
        <taxon>Rhodocyclaceae</taxon>
        <taxon>Niveibacterium</taxon>
    </lineage>
</organism>
<name>A0A840BNQ4_9RHOO</name>
<dbReference type="SMART" id="SM00471">
    <property type="entry name" value="HDc"/>
    <property type="match status" value="1"/>
</dbReference>
<dbReference type="EMBL" id="JACIET010000002">
    <property type="protein sequence ID" value="MBB4014263.1"/>
    <property type="molecule type" value="Genomic_DNA"/>
</dbReference>
<dbReference type="Gene3D" id="1.10.3210.10">
    <property type="entry name" value="Hypothetical protein af1432"/>
    <property type="match status" value="1"/>
</dbReference>
<gene>
    <name evidence="2" type="ORF">GGR36_003609</name>
</gene>
<dbReference type="InterPro" id="IPR052020">
    <property type="entry name" value="Cyclic_di-GMP/3'3'-cGAMP_PDE"/>
</dbReference>
<evidence type="ECO:0000313" key="2">
    <source>
        <dbReference type="EMBL" id="MBB4014263.1"/>
    </source>
</evidence>
<comment type="caution">
    <text evidence="2">The sequence shown here is derived from an EMBL/GenBank/DDBJ whole genome shotgun (WGS) entry which is preliminary data.</text>
</comment>
<dbReference type="RefSeq" id="WP_183636141.1">
    <property type="nucleotide sequence ID" value="NZ_BAABLE010000005.1"/>
</dbReference>
<accession>A0A840BNQ4</accession>
<dbReference type="InterPro" id="IPR037522">
    <property type="entry name" value="HD_GYP_dom"/>
</dbReference>
<sequence length="206" mass="22709">MVRLNKAMPLEHARTLLAGLSERVADCYEHADRVVSLAERIAQRLGLPERDIAQVRLAAELHDLGKVDIPPDVLASPQTLDRDAWETMKSHTVLGERILADSGDPALIAIAPYVRHHHECVSGNGYPDGLVGEQIPLVSRIIAVADAYDAMAERRPYRDAKSHQRIIEVMTGEVGIRWDPEVFAAFLAVVKSDRALASEPRRSAAN</sequence>
<dbReference type="Proteomes" id="UP000561045">
    <property type="component" value="Unassembled WGS sequence"/>
</dbReference>
<dbReference type="InterPro" id="IPR003607">
    <property type="entry name" value="HD/PDEase_dom"/>
</dbReference>
<evidence type="ECO:0000313" key="3">
    <source>
        <dbReference type="Proteomes" id="UP000561045"/>
    </source>
</evidence>
<dbReference type="GO" id="GO:0008081">
    <property type="term" value="F:phosphoric diester hydrolase activity"/>
    <property type="evidence" value="ECO:0007669"/>
    <property type="project" value="UniProtKB-ARBA"/>
</dbReference>
<dbReference type="PANTHER" id="PTHR45228:SF4">
    <property type="entry name" value="LIPOPROTEIN"/>
    <property type="match status" value="1"/>
</dbReference>
<keyword evidence="3" id="KW-1185">Reference proteome</keyword>
<feature type="domain" description="HD-GYP" evidence="1">
    <location>
        <begin position="5"/>
        <end position="202"/>
    </location>
</feature>
<dbReference type="CDD" id="cd00077">
    <property type="entry name" value="HDc"/>
    <property type="match status" value="1"/>
</dbReference>
<dbReference type="PANTHER" id="PTHR45228">
    <property type="entry name" value="CYCLIC DI-GMP PHOSPHODIESTERASE TM_0186-RELATED"/>
    <property type="match status" value="1"/>
</dbReference>
<proteinExistence type="predicted"/>